<protein>
    <submittedName>
        <fullName evidence="3">Protein LURP-one-related 5-like</fullName>
    </submittedName>
</protein>
<dbReference type="Pfam" id="PF04525">
    <property type="entry name" value="LOR"/>
    <property type="match status" value="1"/>
</dbReference>
<accession>A0A6J1GSA4</accession>
<name>A0A6J1GSA4_CUCMO</name>
<dbReference type="KEGG" id="cmos:111456642"/>
<dbReference type="InterPro" id="IPR007612">
    <property type="entry name" value="LOR"/>
</dbReference>
<dbReference type="InterPro" id="IPR038595">
    <property type="entry name" value="LOR_sf"/>
</dbReference>
<dbReference type="AlphaFoldDB" id="A0A6J1GSA4"/>
<dbReference type="PANTHER" id="PTHR31087">
    <property type="match status" value="1"/>
</dbReference>
<dbReference type="GeneID" id="111456642"/>
<proteinExistence type="inferred from homology"/>
<evidence type="ECO:0000256" key="1">
    <source>
        <dbReference type="ARBA" id="ARBA00005437"/>
    </source>
</evidence>
<dbReference type="RefSeq" id="XP_022954390.1">
    <property type="nucleotide sequence ID" value="XM_023098622.1"/>
</dbReference>
<dbReference type="SUPFAM" id="SSF54518">
    <property type="entry name" value="Tubby C-terminal domain-like"/>
    <property type="match status" value="1"/>
</dbReference>
<sequence>MRSRTHRPKYKFFPSSSCRSQFRLLPVNDLQLPKLFHILCCSVAERKLLGLQKKMEELGVIVDDTFVYNEEKHLTVMKTSLFFAGDGYTVYDCKGELVFRVDSYGPDAREKDEIVLMDAQGKCLLTVRRKRPSLHHRWEGFVGERTEGQKPIFNVRRSSIIGRSSMTVEVFKGSGDEYQIEGCFGNRNCTIFNAAKEPMAEIKRKVDATTNVVLGKDVFSLILKPGFDGAFAMGLVLILDQINGDSFDEDGTEMDPTAGD</sequence>
<evidence type="ECO:0000313" key="3">
    <source>
        <dbReference type="RefSeq" id="XP_022954390.1"/>
    </source>
</evidence>
<gene>
    <name evidence="3" type="primary">LOC111456642</name>
</gene>
<organism evidence="2 3">
    <name type="scientific">Cucurbita moschata</name>
    <name type="common">Winter crookneck squash</name>
    <name type="synonym">Cucurbita pepo var. moschata</name>
    <dbReference type="NCBI Taxonomy" id="3662"/>
    <lineage>
        <taxon>Eukaryota</taxon>
        <taxon>Viridiplantae</taxon>
        <taxon>Streptophyta</taxon>
        <taxon>Embryophyta</taxon>
        <taxon>Tracheophyta</taxon>
        <taxon>Spermatophyta</taxon>
        <taxon>Magnoliopsida</taxon>
        <taxon>eudicotyledons</taxon>
        <taxon>Gunneridae</taxon>
        <taxon>Pentapetalae</taxon>
        <taxon>rosids</taxon>
        <taxon>fabids</taxon>
        <taxon>Cucurbitales</taxon>
        <taxon>Cucurbitaceae</taxon>
        <taxon>Cucurbiteae</taxon>
        <taxon>Cucurbita</taxon>
    </lineage>
</organism>
<dbReference type="Gene3D" id="2.40.160.200">
    <property type="entry name" value="LURP1-related"/>
    <property type="match status" value="1"/>
</dbReference>
<comment type="similarity">
    <text evidence="1">Belongs to the LOR family.</text>
</comment>
<dbReference type="PANTHER" id="PTHR31087:SF60">
    <property type="entry name" value="PROTEIN LURP-ONE-RELATED 5"/>
    <property type="match status" value="1"/>
</dbReference>
<reference evidence="3" key="1">
    <citation type="submission" date="2025-08" db="UniProtKB">
        <authorList>
            <consortium name="RefSeq"/>
        </authorList>
    </citation>
    <scope>IDENTIFICATION</scope>
    <source>
        <tissue evidence="3">Young leaves</tissue>
    </source>
</reference>
<evidence type="ECO:0000313" key="2">
    <source>
        <dbReference type="Proteomes" id="UP000504609"/>
    </source>
</evidence>
<keyword evidence="2" id="KW-1185">Reference proteome</keyword>
<dbReference type="Proteomes" id="UP000504609">
    <property type="component" value="Unplaced"/>
</dbReference>
<dbReference type="InterPro" id="IPR025659">
    <property type="entry name" value="Tubby-like_C"/>
</dbReference>